<dbReference type="EMBL" id="MNCJ02000327">
    <property type="protein sequence ID" value="KAF5778781.1"/>
    <property type="molecule type" value="Genomic_DNA"/>
</dbReference>
<accession>A0A9K3HI63</accession>
<evidence type="ECO:0000313" key="1">
    <source>
        <dbReference type="EMBL" id="KAF5778781.1"/>
    </source>
</evidence>
<gene>
    <name evidence="1" type="ORF">HanXRQr2_Chr12g0551601</name>
</gene>
<organism evidence="1 2">
    <name type="scientific">Helianthus annuus</name>
    <name type="common">Common sunflower</name>
    <dbReference type="NCBI Taxonomy" id="4232"/>
    <lineage>
        <taxon>Eukaryota</taxon>
        <taxon>Viridiplantae</taxon>
        <taxon>Streptophyta</taxon>
        <taxon>Embryophyta</taxon>
        <taxon>Tracheophyta</taxon>
        <taxon>Spermatophyta</taxon>
        <taxon>Magnoliopsida</taxon>
        <taxon>eudicotyledons</taxon>
        <taxon>Gunneridae</taxon>
        <taxon>Pentapetalae</taxon>
        <taxon>asterids</taxon>
        <taxon>campanulids</taxon>
        <taxon>Asterales</taxon>
        <taxon>Asteraceae</taxon>
        <taxon>Asteroideae</taxon>
        <taxon>Heliantheae alliance</taxon>
        <taxon>Heliantheae</taxon>
        <taxon>Helianthus</taxon>
    </lineage>
</organism>
<protein>
    <submittedName>
        <fullName evidence="1">Uncharacterized protein</fullName>
    </submittedName>
</protein>
<sequence>MFIQNYHHTQASYAGVADRHCCLSILLTMSFNGNLFVNAGAIVQGCLLIPDSPFYRIWVQGCFLIPDSPFYPIWKGNVVFLNLYKRRMPGMSLKV</sequence>
<dbReference type="AlphaFoldDB" id="A0A9K3HI63"/>
<dbReference type="Gramene" id="mRNA:HanXRQr2_Chr12g0551601">
    <property type="protein sequence ID" value="mRNA:HanXRQr2_Chr12g0551601"/>
    <property type="gene ID" value="HanXRQr2_Chr12g0551601"/>
</dbReference>
<name>A0A9K3HI63_HELAN</name>
<reference evidence="1" key="2">
    <citation type="submission" date="2020-06" db="EMBL/GenBank/DDBJ databases">
        <title>Helianthus annuus Genome sequencing and assembly Release 2.</title>
        <authorList>
            <person name="Gouzy J."/>
            <person name="Langlade N."/>
            <person name="Munos S."/>
        </authorList>
    </citation>
    <scope>NUCLEOTIDE SEQUENCE</scope>
    <source>
        <tissue evidence="1">Leaves</tissue>
    </source>
</reference>
<reference evidence="1" key="1">
    <citation type="journal article" date="2017" name="Nature">
        <title>The sunflower genome provides insights into oil metabolism, flowering and Asterid evolution.</title>
        <authorList>
            <person name="Badouin H."/>
            <person name="Gouzy J."/>
            <person name="Grassa C.J."/>
            <person name="Murat F."/>
            <person name="Staton S.E."/>
            <person name="Cottret L."/>
            <person name="Lelandais-Briere C."/>
            <person name="Owens G.L."/>
            <person name="Carrere S."/>
            <person name="Mayjonade B."/>
            <person name="Legrand L."/>
            <person name="Gill N."/>
            <person name="Kane N.C."/>
            <person name="Bowers J.E."/>
            <person name="Hubner S."/>
            <person name="Bellec A."/>
            <person name="Berard A."/>
            <person name="Berges H."/>
            <person name="Blanchet N."/>
            <person name="Boniface M.C."/>
            <person name="Brunel D."/>
            <person name="Catrice O."/>
            <person name="Chaidir N."/>
            <person name="Claudel C."/>
            <person name="Donnadieu C."/>
            <person name="Faraut T."/>
            <person name="Fievet G."/>
            <person name="Helmstetter N."/>
            <person name="King M."/>
            <person name="Knapp S.J."/>
            <person name="Lai Z."/>
            <person name="Le Paslier M.C."/>
            <person name="Lippi Y."/>
            <person name="Lorenzon L."/>
            <person name="Mandel J.R."/>
            <person name="Marage G."/>
            <person name="Marchand G."/>
            <person name="Marquand E."/>
            <person name="Bret-Mestries E."/>
            <person name="Morien E."/>
            <person name="Nambeesan S."/>
            <person name="Nguyen T."/>
            <person name="Pegot-Espagnet P."/>
            <person name="Pouilly N."/>
            <person name="Raftis F."/>
            <person name="Sallet E."/>
            <person name="Schiex T."/>
            <person name="Thomas J."/>
            <person name="Vandecasteele C."/>
            <person name="Vares D."/>
            <person name="Vear F."/>
            <person name="Vautrin S."/>
            <person name="Crespi M."/>
            <person name="Mangin B."/>
            <person name="Burke J.M."/>
            <person name="Salse J."/>
            <person name="Munos S."/>
            <person name="Vincourt P."/>
            <person name="Rieseberg L.H."/>
            <person name="Langlade N.B."/>
        </authorList>
    </citation>
    <scope>NUCLEOTIDE SEQUENCE</scope>
    <source>
        <tissue evidence="1">Leaves</tissue>
    </source>
</reference>
<keyword evidence="2" id="KW-1185">Reference proteome</keyword>
<evidence type="ECO:0000313" key="2">
    <source>
        <dbReference type="Proteomes" id="UP000215914"/>
    </source>
</evidence>
<proteinExistence type="predicted"/>
<comment type="caution">
    <text evidence="1">The sequence shown here is derived from an EMBL/GenBank/DDBJ whole genome shotgun (WGS) entry which is preliminary data.</text>
</comment>
<dbReference type="Proteomes" id="UP000215914">
    <property type="component" value="Unassembled WGS sequence"/>
</dbReference>